<keyword evidence="2" id="KW-0472">Membrane</keyword>
<feature type="compositionally biased region" description="Polar residues" evidence="1">
    <location>
        <begin position="1317"/>
        <end position="1334"/>
    </location>
</feature>
<keyword evidence="3" id="KW-0614">Plasmid</keyword>
<feature type="compositionally biased region" description="Polar residues" evidence="1">
    <location>
        <begin position="805"/>
        <end position="822"/>
    </location>
</feature>
<keyword evidence="4" id="KW-1185">Reference proteome</keyword>
<feature type="compositionally biased region" description="Polar residues" evidence="1">
    <location>
        <begin position="1053"/>
        <end position="1070"/>
    </location>
</feature>
<feature type="compositionally biased region" description="Polar residues" evidence="1">
    <location>
        <begin position="1151"/>
        <end position="1162"/>
    </location>
</feature>
<feature type="compositionally biased region" description="Low complexity" evidence="1">
    <location>
        <begin position="1347"/>
        <end position="1358"/>
    </location>
</feature>
<feature type="compositionally biased region" description="Polar residues" evidence="1">
    <location>
        <begin position="903"/>
        <end position="914"/>
    </location>
</feature>
<dbReference type="KEGG" id="vaq:FIV01_17550"/>
<feature type="compositionally biased region" description="Basic and acidic residues" evidence="1">
    <location>
        <begin position="1642"/>
        <end position="1651"/>
    </location>
</feature>
<feature type="compositionally biased region" description="Polar residues" evidence="1">
    <location>
        <begin position="1251"/>
        <end position="1268"/>
    </location>
</feature>
<feature type="compositionally biased region" description="Polar residues" evidence="1">
    <location>
        <begin position="1415"/>
        <end position="1426"/>
    </location>
</feature>
<feature type="compositionally biased region" description="Low complexity" evidence="1">
    <location>
        <begin position="1215"/>
        <end position="1226"/>
    </location>
</feature>
<sequence>MKTPSLHRSESMPEISLRTETDGTKPEALRCIPSLQRSKSMPESLSRKVAEDKKPAKLESAESLLEVSQVDGEPSDIDTKGKSSTTTDKDEHTRRTKKLSDTSGRLSHKKKAKLHFVGGLILLGLGGGLFFVIPPLGALTFFGGNTLLCWMHGGRKFSVPLQEEEQPKEPPKESDKESEEAKKPEEKPQPSQLLKPESISEDEPRPDDSTDGCPFGPGDRFIINGLLVIVGGKPAEAKESSTDQETPESEGVNVNSPGGDTYIPNNYYGDISEQISTAREHLTDEQFATLWGSQKAIVNAIQSVVDTPSNSKPSIAADSADDDGFIDASTLVVEGEDVRQAERRPRQPNAGTQATSSAAEQSEAPKNKGPVRLTAGAVSGSNYEAGPRHNVVPSDLKPASTLFDPVSSSQGTQGHQEPQQAKTTTDSKPSIAADSADDDGFIDASTLVVEGEDVRQAERRPRQPNAGTQATSSAAEQSEAPKNKGPVRLTAGAVSGSNYEAGPRHNVVPSDLKPASTLFDPVSSSQGTQGHQEPQQAKTTTDSKPSIAADSADDDGFIDASTLVVEGEDVRQAERRPRQPNAGTQATSSAAEQSEAPKNKGPVRLTAGAVSGSNYEAGPRHNVASSDLKPASTLFDPVSSSQGTQGHQEPQQAKTTTDSKPSIAADSADDDGFIDASTLVVEGEDVRQAERRPRQPNAGTQATSSAAEQSEAPKNKGPVRLTAGAVSGSNYEAGPRHNVVSSGSNPTSPQGEQRPQVSDDKESGQPVVGAEASSQPDALTNKGPVRLTAGAVSGSNYEPGPRHNVVSSGSNPTSPQGEQRPQVSDDKESGQPVVGAEASSQPDASTNKGPVRLTAGAVSGSNYESGPRYNVVSSGSNPASPQGEQRPQGSNDKEGGQPVVSAEASSQPDASTNKGPVRLTAGAVSGSNYESGPRHNVVSSDLKPASTLFDPVSSSQGTQGHQEPQQAKTTTDSKPSIAADSADDDGFIDASTLVVEGEDVRQAERRPRQPNAGTQATSSAAEQSEAPKNKGPVRLTAGAVSGSNYEAGPRHNVVSSGSNPTSPQGEQRPQVSDDKESGQPVVGAEASSQPDASTNKGPVRLTAGAVSGSNYESGPRHNVVSSGSNPASPQGEQRPQGSDDKEGGQPVVSADASSQPDASTNKGPVRLTAGAVSGSNYESGPRHNVVSSGSNPASPQGEPRPQGSDVKEGGQPVVSADASSQPDASANKVPVRLTAGAASGSNYESGPRHNVVSSGSNPASPQGEQRPQGSDDKEGGQPVVSADASSQPDASTNKGPIRLTAGAVSGSNYESGPRHNVVSSGSNPASPQGEQRPQGSDDKEGGQPVVSADASSQPDASANKGPVRLTAGAVSGSNYESGPRHNVVSSGSNPASPQGQPRPQGSDDKEGGQPVVSADASSQPDASTNKGPVRLTAGAVSGSNYESGPRHNVVSSGSNPASPQGEPRPQGSDVKEGGQPVVSADASSQPDASANKGPVRLTAGAASGSNYESGPRHNVVSSGSNPASPQGEQRPQGSDDKEGGQPVVSADASSQPDASTNKGPVRLTAGAVSGSNYEPGPRHNVVPSDSKPASTLFDPVSSSQGTQGHQEPQQAKTTTDSKPSIAADSADDDGFIDASTLVVEGEDVRQAERRPRQPNAGTQATSSAAEQSEAPKNKGPVRLTAGAVSGSNYQDTGEISTTKLESKVDNHVGQFRAELNIPVNASTDNHVGQFRTELNIPVNASTDNHVGQFRTELNIPVNASTDNHVGQFRTELNIPVNSGVDNHAGRFRTELVIPIDSRNAVRKERENQKVSILKEDNGQNTLSYGNHDDKVILSVGSWSNSKNRLRQPTIHSVNMQNLARQKMQGKQTEETSGLHIIGGYAFYVADETKYHRLYE</sequence>
<feature type="compositionally biased region" description="Polar residues" evidence="1">
    <location>
        <begin position="406"/>
        <end position="428"/>
    </location>
</feature>
<feature type="compositionally biased region" description="Basic and acidic residues" evidence="1">
    <location>
        <begin position="452"/>
        <end position="461"/>
    </location>
</feature>
<evidence type="ECO:0000313" key="4">
    <source>
        <dbReference type="Proteomes" id="UP000326936"/>
    </source>
</evidence>
<feature type="compositionally biased region" description="Polar residues" evidence="1">
    <location>
        <begin position="638"/>
        <end position="660"/>
    </location>
</feature>
<feature type="compositionally biased region" description="Polar residues" evidence="1">
    <location>
        <begin position="1596"/>
        <end position="1618"/>
    </location>
</feature>
<feature type="compositionally biased region" description="Polar residues" evidence="1">
    <location>
        <begin position="1086"/>
        <end position="1096"/>
    </location>
</feature>
<organism evidence="3 4">
    <name type="scientific">Vibrio aquimaris</name>
    <dbReference type="NCBI Taxonomy" id="2587862"/>
    <lineage>
        <taxon>Bacteria</taxon>
        <taxon>Pseudomonadati</taxon>
        <taxon>Pseudomonadota</taxon>
        <taxon>Gammaproteobacteria</taxon>
        <taxon>Vibrionales</taxon>
        <taxon>Vibrionaceae</taxon>
        <taxon>Vibrio</taxon>
    </lineage>
</organism>
<feature type="compositionally biased region" description="Basic and acidic residues" evidence="1">
    <location>
        <begin position="7"/>
        <end position="28"/>
    </location>
</feature>
<feature type="compositionally biased region" description="Low complexity" evidence="1">
    <location>
        <begin position="468"/>
        <end position="480"/>
    </location>
</feature>
<geneLocation type="plasmid" evidence="4">
    <name>pthaf100_a</name>
</geneLocation>
<feature type="transmembrane region" description="Helical" evidence="2">
    <location>
        <begin position="114"/>
        <end position="133"/>
    </location>
</feature>
<feature type="region of interest" description="Disordered" evidence="1">
    <location>
        <begin position="305"/>
        <end position="1692"/>
    </location>
</feature>
<keyword evidence="2" id="KW-1133">Transmembrane helix</keyword>
<evidence type="ECO:0000256" key="1">
    <source>
        <dbReference type="SAM" id="MobiDB-lite"/>
    </source>
</evidence>
<feature type="compositionally biased region" description="Polar residues" evidence="1">
    <location>
        <begin position="522"/>
        <end position="544"/>
    </location>
</feature>
<feature type="compositionally biased region" description="Polar residues" evidence="1">
    <location>
        <begin position="1185"/>
        <end position="1194"/>
    </location>
</feature>
<evidence type="ECO:0000313" key="3">
    <source>
        <dbReference type="EMBL" id="QFT28199.1"/>
    </source>
</evidence>
<proteinExistence type="predicted"/>
<dbReference type="RefSeq" id="WP_152432234.1">
    <property type="nucleotide sequence ID" value="NZ_CP045351.1"/>
</dbReference>
<feature type="region of interest" description="Disordered" evidence="1">
    <location>
        <begin position="235"/>
        <end position="267"/>
    </location>
</feature>
<feature type="compositionally biased region" description="Low complexity" evidence="1">
    <location>
        <begin position="1014"/>
        <end position="1026"/>
    </location>
</feature>
<feature type="compositionally biased region" description="Polar residues" evidence="1">
    <location>
        <begin position="1515"/>
        <end position="1532"/>
    </location>
</feature>
<accession>A0A5P9CPM2</accession>
<protein>
    <submittedName>
        <fullName evidence="3">Uncharacterized protein</fullName>
    </submittedName>
</protein>
<feature type="region of interest" description="Disordered" evidence="1">
    <location>
        <begin position="1"/>
        <end position="108"/>
    </location>
</feature>
<feature type="compositionally biased region" description="Polar residues" evidence="1">
    <location>
        <begin position="739"/>
        <end position="756"/>
    </location>
</feature>
<feature type="compositionally biased region" description="Low complexity" evidence="1">
    <location>
        <begin position="352"/>
        <end position="364"/>
    </location>
</feature>
<gene>
    <name evidence="3" type="ORF">FIV01_17550</name>
</gene>
<feature type="compositionally biased region" description="Polar residues" evidence="1">
    <location>
        <begin position="1547"/>
        <end position="1558"/>
    </location>
</feature>
<feature type="compositionally biased region" description="Polar residues" evidence="1">
    <location>
        <begin position="838"/>
        <end position="848"/>
    </location>
</feature>
<feature type="compositionally biased region" description="Low complexity" evidence="1">
    <location>
        <begin position="700"/>
        <end position="712"/>
    </location>
</feature>
<feature type="compositionally biased region" description="Basic and acidic residues" evidence="1">
    <location>
        <begin position="998"/>
        <end position="1007"/>
    </location>
</feature>
<feature type="compositionally biased region" description="Polar residues" evidence="1">
    <location>
        <begin position="1383"/>
        <end position="1399"/>
    </location>
</feature>
<feature type="compositionally biased region" description="Low complexity" evidence="1">
    <location>
        <begin position="1479"/>
        <end position="1490"/>
    </location>
</feature>
<feature type="compositionally biased region" description="Low complexity" evidence="1">
    <location>
        <begin position="584"/>
        <end position="596"/>
    </location>
</feature>
<feature type="compositionally biased region" description="Basic and acidic residues" evidence="1">
    <location>
        <begin position="568"/>
        <end position="577"/>
    </location>
</feature>
<feature type="compositionally biased region" description="Basic and acidic residues" evidence="1">
    <location>
        <begin position="77"/>
        <end position="93"/>
    </location>
</feature>
<dbReference type="EMBL" id="CP045351">
    <property type="protein sequence ID" value="QFT28199.1"/>
    <property type="molecule type" value="Genomic_DNA"/>
</dbReference>
<evidence type="ECO:0000256" key="2">
    <source>
        <dbReference type="SAM" id="Phobius"/>
    </source>
</evidence>
<feature type="compositionally biased region" description="Basic and acidic residues" evidence="1">
    <location>
        <begin position="45"/>
        <end position="60"/>
    </location>
</feature>
<feature type="region of interest" description="Disordered" evidence="1">
    <location>
        <begin position="160"/>
        <end position="216"/>
    </location>
</feature>
<reference evidence="3 4" key="1">
    <citation type="submission" date="2019-10" db="EMBL/GenBank/DDBJ databases">
        <title>Complete genome sequence of Vibrio sp. strain THAF100, isolated from non-filtered water from the water column of tank 6 of a marine aquarium containing stony-coral fragments. Water maintained at 26 degree C.</title>
        <authorList>
            <person name="Ruckert C."/>
            <person name="Franco A."/>
            <person name="Kalinowski J."/>
            <person name="Glaeser S."/>
        </authorList>
    </citation>
    <scope>NUCLEOTIDE SEQUENCE [LARGE SCALE GENOMIC DNA]</scope>
    <source>
        <strain evidence="3 4">THAF100</strain>
        <plasmid evidence="4">pthaf100_a</plasmid>
    </source>
</reference>
<dbReference type="Proteomes" id="UP000326936">
    <property type="component" value="Plasmid pTHAF100_a"/>
</dbReference>
<keyword evidence="2" id="KW-0812">Transmembrane</keyword>
<feature type="compositionally biased region" description="Basic and acidic residues" evidence="1">
    <location>
        <begin position="336"/>
        <end position="345"/>
    </location>
</feature>
<feature type="compositionally biased region" description="Basic and acidic residues" evidence="1">
    <location>
        <begin position="684"/>
        <end position="693"/>
    </location>
</feature>
<feature type="compositionally biased region" description="Basic and acidic residues" evidence="1">
    <location>
        <begin position="165"/>
        <end position="188"/>
    </location>
</feature>
<feature type="compositionally biased region" description="Polar residues" evidence="1">
    <location>
        <begin position="1283"/>
        <end position="1294"/>
    </location>
</feature>
<feature type="compositionally biased region" description="Polar residues" evidence="1">
    <location>
        <begin position="871"/>
        <end position="890"/>
    </location>
</feature>
<feature type="compositionally biased region" description="Polar residues" evidence="1">
    <location>
        <begin position="1449"/>
        <end position="1458"/>
    </location>
</feature>
<feature type="compositionally biased region" description="Polar residues" evidence="1">
    <location>
        <begin position="1119"/>
        <end position="1136"/>
    </location>
</feature>
<feature type="compositionally biased region" description="Polar residues" evidence="1">
    <location>
        <begin position="952"/>
        <end position="974"/>
    </location>
</feature>
<name>A0A5P9CPM2_9VIBR</name>
<feature type="compositionally biased region" description="Low complexity" evidence="1">
    <location>
        <begin position="1658"/>
        <end position="1670"/>
    </location>
</feature>